<dbReference type="EMBL" id="CATNWA010015129">
    <property type="protein sequence ID" value="CAI9579821.1"/>
    <property type="molecule type" value="Genomic_DNA"/>
</dbReference>
<organism evidence="1 2">
    <name type="scientific">Staurois parvus</name>
    <dbReference type="NCBI Taxonomy" id="386267"/>
    <lineage>
        <taxon>Eukaryota</taxon>
        <taxon>Metazoa</taxon>
        <taxon>Chordata</taxon>
        <taxon>Craniata</taxon>
        <taxon>Vertebrata</taxon>
        <taxon>Euteleostomi</taxon>
        <taxon>Amphibia</taxon>
        <taxon>Batrachia</taxon>
        <taxon>Anura</taxon>
        <taxon>Neobatrachia</taxon>
        <taxon>Ranoidea</taxon>
        <taxon>Ranidae</taxon>
        <taxon>Staurois</taxon>
    </lineage>
</organism>
<evidence type="ECO:0000313" key="2">
    <source>
        <dbReference type="Proteomes" id="UP001162483"/>
    </source>
</evidence>
<dbReference type="Proteomes" id="UP001162483">
    <property type="component" value="Unassembled WGS sequence"/>
</dbReference>
<comment type="caution">
    <text evidence="1">The sequence shown here is derived from an EMBL/GenBank/DDBJ whole genome shotgun (WGS) entry which is preliminary data.</text>
</comment>
<name>A0ABN9E4J7_9NEOB</name>
<feature type="non-terminal residue" evidence="1">
    <location>
        <position position="152"/>
    </location>
</feature>
<sequence>MMVGNGVTFLCGIPRIQRTGTSLWWVPITGSIYLMMVRDWCDLPVWNPGNTEDRDISLVGSHYWVHLPDDGEGWCDLPCGIPGIQRTETSLWWVPITGSIYLMMVTDGVTFLCGIPGIQRTGTSLWWVPITRSTYLMMVRDGVTFLCGIPGI</sequence>
<keyword evidence="2" id="KW-1185">Reference proteome</keyword>
<accession>A0ABN9E4J7</accession>
<proteinExistence type="predicted"/>
<gene>
    <name evidence="1" type="ORF">SPARVUS_LOCUS9174501</name>
</gene>
<protein>
    <submittedName>
        <fullName evidence="1">Uncharacterized protein</fullName>
    </submittedName>
</protein>
<evidence type="ECO:0000313" key="1">
    <source>
        <dbReference type="EMBL" id="CAI9579821.1"/>
    </source>
</evidence>
<reference evidence="1" key="1">
    <citation type="submission" date="2023-05" db="EMBL/GenBank/DDBJ databases">
        <authorList>
            <person name="Stuckert A."/>
        </authorList>
    </citation>
    <scope>NUCLEOTIDE SEQUENCE</scope>
</reference>